<keyword evidence="7" id="KW-0762">Sugar transport</keyword>
<dbReference type="PANTHER" id="PTHR32243">
    <property type="entry name" value="MALTOSE TRANSPORT SYSTEM PERMEASE-RELATED"/>
    <property type="match status" value="1"/>
</dbReference>
<comment type="caution">
    <text evidence="14">The sequence shown here is derived from an EMBL/GenBank/DDBJ whole genome shotgun (WGS) entry which is preliminary data.</text>
</comment>
<comment type="similarity">
    <text evidence="3">Belongs to the binding-protein-dependent transport system permease family. MalFG subfamily.</text>
</comment>
<dbReference type="CDD" id="cd06261">
    <property type="entry name" value="TM_PBP2"/>
    <property type="match status" value="1"/>
</dbReference>
<comment type="subcellular location">
    <subcellularLocation>
        <location evidence="2">Cell inner membrane</location>
        <topology evidence="2">Multi-pass membrane protein</topology>
    </subcellularLocation>
    <subcellularLocation>
        <location evidence="12">Cell membrane</location>
        <topology evidence="12">Multi-pass membrane protein</topology>
    </subcellularLocation>
</comment>
<dbReference type="InterPro" id="IPR035906">
    <property type="entry name" value="MetI-like_sf"/>
</dbReference>
<evidence type="ECO:0000256" key="9">
    <source>
        <dbReference type="ARBA" id="ARBA00022989"/>
    </source>
</evidence>
<dbReference type="Proteomes" id="UP000247485">
    <property type="component" value="Unassembled WGS sequence"/>
</dbReference>
<accession>A0A318F684</accession>
<keyword evidence="5" id="KW-1003">Cell membrane</keyword>
<evidence type="ECO:0000313" key="15">
    <source>
        <dbReference type="Proteomes" id="UP000247485"/>
    </source>
</evidence>
<feature type="transmembrane region" description="Helical" evidence="12">
    <location>
        <begin position="274"/>
        <end position="297"/>
    </location>
</feature>
<evidence type="ECO:0000256" key="6">
    <source>
        <dbReference type="ARBA" id="ARBA00022519"/>
    </source>
</evidence>
<evidence type="ECO:0000256" key="2">
    <source>
        <dbReference type="ARBA" id="ARBA00004429"/>
    </source>
</evidence>
<evidence type="ECO:0000256" key="1">
    <source>
        <dbReference type="ARBA" id="ARBA00002264"/>
    </source>
</evidence>
<feature type="transmembrane region" description="Helical" evidence="12">
    <location>
        <begin position="100"/>
        <end position="126"/>
    </location>
</feature>
<evidence type="ECO:0000256" key="4">
    <source>
        <dbReference type="ARBA" id="ARBA00022448"/>
    </source>
</evidence>
<dbReference type="GO" id="GO:0042956">
    <property type="term" value="P:maltodextrin transmembrane transport"/>
    <property type="evidence" value="ECO:0007669"/>
    <property type="project" value="TreeGrafter"/>
</dbReference>
<feature type="transmembrane region" description="Helical" evidence="12">
    <location>
        <begin position="138"/>
        <end position="159"/>
    </location>
</feature>
<evidence type="ECO:0000259" key="13">
    <source>
        <dbReference type="PROSITE" id="PS50928"/>
    </source>
</evidence>
<keyword evidence="10 12" id="KW-0472">Membrane</keyword>
<keyword evidence="4 12" id="KW-0813">Transport</keyword>
<reference evidence="14 15" key="1">
    <citation type="submission" date="2018-05" db="EMBL/GenBank/DDBJ databases">
        <title>Freshwater and sediment microbial communities from various areas in North America, analyzing microbe dynamics in response to fracking.</title>
        <authorList>
            <person name="Lamendella R."/>
        </authorList>
    </citation>
    <scope>NUCLEOTIDE SEQUENCE [LARGE SCALE GENOMIC DNA]</scope>
    <source>
        <strain evidence="14 15">67</strain>
    </source>
</reference>
<proteinExistence type="inferred from homology"/>
<keyword evidence="6" id="KW-0997">Cell inner membrane</keyword>
<organism evidence="14 15">
    <name type="scientific">Klebsiella oxytoca</name>
    <dbReference type="NCBI Taxonomy" id="571"/>
    <lineage>
        <taxon>Bacteria</taxon>
        <taxon>Pseudomonadati</taxon>
        <taxon>Pseudomonadota</taxon>
        <taxon>Gammaproteobacteria</taxon>
        <taxon>Enterobacterales</taxon>
        <taxon>Enterobacteriaceae</taxon>
        <taxon>Klebsiella/Raoultella group</taxon>
        <taxon>Klebsiella</taxon>
    </lineage>
</organism>
<dbReference type="GO" id="GO:0015423">
    <property type="term" value="F:ABC-type maltose transporter activity"/>
    <property type="evidence" value="ECO:0007669"/>
    <property type="project" value="TreeGrafter"/>
</dbReference>
<dbReference type="PROSITE" id="PS50928">
    <property type="entry name" value="ABC_TM1"/>
    <property type="match status" value="1"/>
</dbReference>
<evidence type="ECO:0000256" key="3">
    <source>
        <dbReference type="ARBA" id="ARBA00009047"/>
    </source>
</evidence>
<dbReference type="PANTHER" id="PTHR32243:SF50">
    <property type="entry name" value="MALTOSE_MALTODEXTRIN TRANSPORT SYSTEM PERMEASE PROTEIN MALG"/>
    <property type="match status" value="1"/>
</dbReference>
<feature type="transmembrane region" description="Helical" evidence="12">
    <location>
        <begin position="34"/>
        <end position="55"/>
    </location>
</feature>
<dbReference type="SUPFAM" id="SSF161098">
    <property type="entry name" value="MetI-like"/>
    <property type="match status" value="1"/>
</dbReference>
<name>A0A318F684_KLEOX</name>
<feature type="transmembrane region" description="Helical" evidence="12">
    <location>
        <begin position="179"/>
        <end position="197"/>
    </location>
</feature>
<sequence length="312" mass="33846">MASKIAWSGIKGSKNIMAMVQPKSQKLRLVTTHLLLLIFIAAIMFPLLMVIAISLREGNFATGSLIPESISWEHWRLALGFSVEHADGRVTPPPFPVLLWLWNSIKVAGITAIGIVALSTTCAYAFARMRFPGKATLLKGMLIFQMFPAVLSLVALYALFDRLGQYVPFVGLNTHGGVIFAYMGGIALHVWTIKGYFETIDGSLEEAAALDGATPWQAFRLVLLPLSVPILAVVFILSFIAAITEVPVASLLLRDVNSYTLAVGMQQYLNPQNYLWGDFAAAAVLSAIPITVVFLLAQRWLVNGLTAGGVKG</sequence>
<evidence type="ECO:0000256" key="12">
    <source>
        <dbReference type="RuleBase" id="RU363032"/>
    </source>
</evidence>
<protein>
    <recommendedName>
        <fullName evidence="11">Maltose/maltodextrin transport system permease protein MalG</fullName>
    </recommendedName>
</protein>
<keyword evidence="8 12" id="KW-0812">Transmembrane</keyword>
<dbReference type="Pfam" id="PF00528">
    <property type="entry name" value="BPD_transp_1"/>
    <property type="match status" value="1"/>
</dbReference>
<dbReference type="InterPro" id="IPR050901">
    <property type="entry name" value="BP-dep_ABC_trans_perm"/>
</dbReference>
<dbReference type="FunFam" id="1.10.3720.10:FF:000010">
    <property type="entry name" value="Maltose ABC transporter permease MalG"/>
    <property type="match status" value="1"/>
</dbReference>
<evidence type="ECO:0000256" key="5">
    <source>
        <dbReference type="ARBA" id="ARBA00022475"/>
    </source>
</evidence>
<evidence type="ECO:0000256" key="10">
    <source>
        <dbReference type="ARBA" id="ARBA00023136"/>
    </source>
</evidence>
<evidence type="ECO:0000256" key="7">
    <source>
        <dbReference type="ARBA" id="ARBA00022597"/>
    </source>
</evidence>
<evidence type="ECO:0000256" key="11">
    <source>
        <dbReference type="ARBA" id="ARBA00041109"/>
    </source>
</evidence>
<dbReference type="GO" id="GO:0005886">
    <property type="term" value="C:plasma membrane"/>
    <property type="evidence" value="ECO:0007669"/>
    <property type="project" value="UniProtKB-SubCell"/>
</dbReference>
<dbReference type="InterPro" id="IPR000515">
    <property type="entry name" value="MetI-like"/>
</dbReference>
<gene>
    <name evidence="14" type="ORF">DET57_1318</name>
</gene>
<dbReference type="EMBL" id="QJJG01000031">
    <property type="protein sequence ID" value="PXW35025.1"/>
    <property type="molecule type" value="Genomic_DNA"/>
</dbReference>
<feature type="domain" description="ABC transmembrane type-1" evidence="13">
    <location>
        <begin position="101"/>
        <end position="297"/>
    </location>
</feature>
<evidence type="ECO:0000313" key="14">
    <source>
        <dbReference type="EMBL" id="PXW35025.1"/>
    </source>
</evidence>
<dbReference type="NCBIfam" id="NF008231">
    <property type="entry name" value="PRK10998.1"/>
    <property type="match status" value="1"/>
</dbReference>
<comment type="function">
    <text evidence="1">Part of the ABC transporter complex MalEFGK involved in maltose/maltodextrin import. Probably responsible for the translocation of the substrate across the membrane.</text>
</comment>
<keyword evidence="9 12" id="KW-1133">Transmembrane helix</keyword>
<dbReference type="Gene3D" id="1.10.3720.10">
    <property type="entry name" value="MetI-like"/>
    <property type="match status" value="1"/>
</dbReference>
<dbReference type="AlphaFoldDB" id="A0A318F684"/>
<feature type="transmembrane region" description="Helical" evidence="12">
    <location>
        <begin position="218"/>
        <end position="243"/>
    </location>
</feature>
<evidence type="ECO:0000256" key="8">
    <source>
        <dbReference type="ARBA" id="ARBA00022692"/>
    </source>
</evidence>